<accession>A0A3A9ZPI9</accession>
<evidence type="ECO:0000256" key="1">
    <source>
        <dbReference type="SAM" id="MobiDB-lite"/>
    </source>
</evidence>
<feature type="region of interest" description="Disordered" evidence="1">
    <location>
        <begin position="217"/>
        <end position="307"/>
    </location>
</feature>
<comment type="caution">
    <text evidence="2">The sequence shown here is derived from an EMBL/GenBank/DDBJ whole genome shotgun (WGS) entry which is preliminary data.</text>
</comment>
<reference evidence="2 3" key="1">
    <citation type="journal article" date="2015" name="Antonie Van Leeuwenhoek">
        <title>Streptomyces klenkii sp. nov., isolated from deep marine sediment.</title>
        <authorList>
            <person name="Veyisoglu A."/>
            <person name="Sahin N."/>
        </authorList>
    </citation>
    <scope>NUCLEOTIDE SEQUENCE [LARGE SCALE GENOMIC DNA]</scope>
    <source>
        <strain evidence="2 3">KCTC 29202</strain>
    </source>
</reference>
<dbReference type="Proteomes" id="UP000270343">
    <property type="component" value="Unassembled WGS sequence"/>
</dbReference>
<dbReference type="AlphaFoldDB" id="A0A3A9ZPI9"/>
<feature type="compositionally biased region" description="Polar residues" evidence="1">
    <location>
        <begin position="248"/>
        <end position="257"/>
    </location>
</feature>
<name>A0A3A9ZPI9_9ACTN</name>
<dbReference type="EMBL" id="RBAM01000207">
    <property type="protein sequence ID" value="RKN50093.1"/>
    <property type="molecule type" value="Genomic_DNA"/>
</dbReference>
<gene>
    <name evidence="2" type="ORF">D7231_35805</name>
</gene>
<protein>
    <submittedName>
        <fullName evidence="2">Uncharacterized protein</fullName>
    </submittedName>
</protein>
<keyword evidence="3" id="KW-1185">Reference proteome</keyword>
<proteinExistence type="predicted"/>
<evidence type="ECO:0000313" key="2">
    <source>
        <dbReference type="EMBL" id="RKN50093.1"/>
    </source>
</evidence>
<sequence length="307" mass="32477">MTGPSALSLDGRAFPGLPDRTLPLDELRDLILRRRCPQAVRDAVWAELVTRARREGATWTLACAGMALPALASAAGWLASRHRERDVFDIHAEVLTGFLGALPDIDLERPQVLVRLRWAAFRAGLAALAETLNAPIPLPPGFRSTAPRPPFGHPDLVLARAVREGVLTRTEADLIGTTRLEDVPLAKWAAGHGTAAKAAYAARRRAEVRLADYLRRRTRDTDPDDPVAGAVTTELAAPPVVDGARSRSAGSPQSVTAGQDGAAGMCAEGNEEKSGAAVENGAEIRGFGVREENARGTGSSHGGARCA</sequence>
<evidence type="ECO:0000313" key="3">
    <source>
        <dbReference type="Proteomes" id="UP000270343"/>
    </source>
</evidence>
<organism evidence="2 3">
    <name type="scientific">Streptomyces klenkii</name>
    <dbReference type="NCBI Taxonomy" id="1420899"/>
    <lineage>
        <taxon>Bacteria</taxon>
        <taxon>Bacillati</taxon>
        <taxon>Actinomycetota</taxon>
        <taxon>Actinomycetes</taxon>
        <taxon>Kitasatosporales</taxon>
        <taxon>Streptomycetaceae</taxon>
        <taxon>Streptomyces</taxon>
    </lineage>
</organism>